<dbReference type="GO" id="GO:0009245">
    <property type="term" value="P:lipid A biosynthetic process"/>
    <property type="evidence" value="ECO:0007669"/>
    <property type="project" value="UniProtKB-KW"/>
</dbReference>
<protein>
    <recommendedName>
        <fullName evidence="6">UDP N-acetylglucosamine O-acyltransferase C-terminal domain-containing protein</fullName>
    </recommendedName>
</protein>
<dbReference type="InterPro" id="IPR011004">
    <property type="entry name" value="Trimer_LpxA-like_sf"/>
</dbReference>
<keyword evidence="4" id="KW-0443">Lipid metabolism</keyword>
<gene>
    <name evidence="7" type="ORF">SOIL9_64970</name>
</gene>
<dbReference type="Proteomes" id="UP000464178">
    <property type="component" value="Chromosome"/>
</dbReference>
<name>A0A6P2CRL6_9BACT</name>
<dbReference type="NCBIfam" id="TIGR01852">
    <property type="entry name" value="lipid_A_lpxA"/>
    <property type="match status" value="1"/>
</dbReference>
<sequence length="284" mass="29774">MTRPTLPHAHPTAIISAEANLPADVRIGPFAVIEGPITLGPGCVIGPHAHLIGPLTLGANNEIGSSAVIGGAPQHLGYKGEITSVEIGDGNVFREHVTVHRGMPVGAGPGTGVTRIGNRNFFMAASHVAHDCVVGNDVIFANAALIGGHVTVGDRAFISGNSAVHQFCRVGRLAFLSGASASSKDIPPFWVMQDVNYVRGLNLVGMKRAGMPPAERMAVRKAYRTIYMTRPALPLSVALMRIEAELGAFPAIQELVEFIRTSKRGICGAHRLVGTGDDDESVAA</sequence>
<keyword evidence="2" id="KW-0441">Lipid A biosynthesis</keyword>
<accession>A0A6P2CRL6</accession>
<reference evidence="7 8" key="1">
    <citation type="submission" date="2019-05" db="EMBL/GenBank/DDBJ databases">
        <authorList>
            <consortium name="Science for Life Laboratories"/>
        </authorList>
    </citation>
    <scope>NUCLEOTIDE SEQUENCE [LARGE SCALE GENOMIC DNA]</scope>
    <source>
        <strain evidence="7">Soil9</strain>
    </source>
</reference>
<dbReference type="CDD" id="cd03351">
    <property type="entry name" value="LbH_UDP-GlcNAc_AT"/>
    <property type="match status" value="1"/>
</dbReference>
<dbReference type="GO" id="GO:0016020">
    <property type="term" value="C:membrane"/>
    <property type="evidence" value="ECO:0007669"/>
    <property type="project" value="GOC"/>
</dbReference>
<dbReference type="PIRSF" id="PIRSF000456">
    <property type="entry name" value="UDP-GlcNAc_acltr"/>
    <property type="match status" value="1"/>
</dbReference>
<dbReference type="SUPFAM" id="SSF51161">
    <property type="entry name" value="Trimeric LpxA-like enzymes"/>
    <property type="match status" value="1"/>
</dbReference>
<proteinExistence type="predicted"/>
<keyword evidence="8" id="KW-1185">Reference proteome</keyword>
<dbReference type="Pfam" id="PF13720">
    <property type="entry name" value="Acetyltransf_11"/>
    <property type="match status" value="1"/>
</dbReference>
<dbReference type="PANTHER" id="PTHR43480:SF1">
    <property type="entry name" value="ACYL-[ACYL-CARRIER-PROTEIN]--UDP-N-ACETYLGLUCOSAMINE O-ACYLTRANSFERASE, MITOCHONDRIAL-RELATED"/>
    <property type="match status" value="1"/>
</dbReference>
<evidence type="ECO:0000313" key="8">
    <source>
        <dbReference type="Proteomes" id="UP000464178"/>
    </source>
</evidence>
<feature type="domain" description="UDP N-acetylglucosamine O-acyltransferase C-terminal" evidence="6">
    <location>
        <begin position="185"/>
        <end position="267"/>
    </location>
</feature>
<dbReference type="InterPro" id="IPR029098">
    <property type="entry name" value="Acetyltransf_C"/>
</dbReference>
<dbReference type="InterPro" id="IPR001451">
    <property type="entry name" value="Hexapep"/>
</dbReference>
<evidence type="ECO:0000256" key="1">
    <source>
        <dbReference type="ARBA" id="ARBA00022516"/>
    </source>
</evidence>
<dbReference type="Gene3D" id="1.20.1180.10">
    <property type="entry name" value="Udp N-acetylglucosamine O-acyltransferase, C-terminal domain"/>
    <property type="match status" value="1"/>
</dbReference>
<dbReference type="AlphaFoldDB" id="A0A6P2CRL6"/>
<dbReference type="NCBIfam" id="NF003657">
    <property type="entry name" value="PRK05289.1"/>
    <property type="match status" value="1"/>
</dbReference>
<organism evidence="7 8">
    <name type="scientific">Gemmata massiliana</name>
    <dbReference type="NCBI Taxonomy" id="1210884"/>
    <lineage>
        <taxon>Bacteria</taxon>
        <taxon>Pseudomonadati</taxon>
        <taxon>Planctomycetota</taxon>
        <taxon>Planctomycetia</taxon>
        <taxon>Gemmatales</taxon>
        <taxon>Gemmataceae</taxon>
        <taxon>Gemmata</taxon>
    </lineage>
</organism>
<keyword evidence="1" id="KW-0444">Lipid biosynthesis</keyword>
<dbReference type="EMBL" id="LR593886">
    <property type="protein sequence ID" value="VTR91217.1"/>
    <property type="molecule type" value="Genomic_DNA"/>
</dbReference>
<evidence type="ECO:0000256" key="4">
    <source>
        <dbReference type="ARBA" id="ARBA00023098"/>
    </source>
</evidence>
<evidence type="ECO:0000259" key="6">
    <source>
        <dbReference type="Pfam" id="PF13720"/>
    </source>
</evidence>
<dbReference type="PANTHER" id="PTHR43480">
    <property type="entry name" value="ACYL-[ACYL-CARRIER-PROTEIN]--UDP-N-ACETYLGLUCOSAMINE O-ACYLTRANSFERASE"/>
    <property type="match status" value="1"/>
</dbReference>
<dbReference type="Gene3D" id="2.160.10.10">
    <property type="entry name" value="Hexapeptide repeat proteins"/>
    <property type="match status" value="1"/>
</dbReference>
<dbReference type="InterPro" id="IPR037157">
    <property type="entry name" value="Acetyltransf_C_sf"/>
</dbReference>
<dbReference type="GO" id="GO:0008780">
    <property type="term" value="F:acyl-[acyl-carrier-protein]-UDP-N-acetylglucosamine O-acyltransferase activity"/>
    <property type="evidence" value="ECO:0007669"/>
    <property type="project" value="InterPro"/>
</dbReference>
<dbReference type="InterPro" id="IPR010137">
    <property type="entry name" value="Lipid_A_LpxA"/>
</dbReference>
<keyword evidence="3" id="KW-0808">Transferase</keyword>
<evidence type="ECO:0000256" key="3">
    <source>
        <dbReference type="ARBA" id="ARBA00022679"/>
    </source>
</evidence>
<dbReference type="KEGG" id="gms:SOIL9_64970"/>
<keyword evidence="5" id="KW-0012">Acyltransferase</keyword>
<evidence type="ECO:0000256" key="5">
    <source>
        <dbReference type="ARBA" id="ARBA00023315"/>
    </source>
</evidence>
<dbReference type="Pfam" id="PF00132">
    <property type="entry name" value="Hexapep"/>
    <property type="match status" value="1"/>
</dbReference>
<evidence type="ECO:0000313" key="7">
    <source>
        <dbReference type="EMBL" id="VTR91217.1"/>
    </source>
</evidence>
<dbReference type="RefSeq" id="WP_162666244.1">
    <property type="nucleotide sequence ID" value="NZ_LR593886.1"/>
</dbReference>
<evidence type="ECO:0000256" key="2">
    <source>
        <dbReference type="ARBA" id="ARBA00022556"/>
    </source>
</evidence>